<dbReference type="Proteomes" id="UP000218731">
    <property type="component" value="Chromosome 1"/>
</dbReference>
<evidence type="ECO:0000256" key="4">
    <source>
        <dbReference type="ARBA" id="ARBA00022679"/>
    </source>
</evidence>
<evidence type="ECO:0000313" key="8">
    <source>
        <dbReference type="EMBL" id="BAW23792.1"/>
    </source>
</evidence>
<evidence type="ECO:0000256" key="6">
    <source>
        <dbReference type="RuleBase" id="RU000481"/>
    </source>
</evidence>
<dbReference type="InterPro" id="IPR004838">
    <property type="entry name" value="NHTrfase_class1_PyrdxlP-BS"/>
</dbReference>
<dbReference type="Gene3D" id="3.40.640.10">
    <property type="entry name" value="Type I PLP-dependent aspartate aminotransferase-like (Major domain)"/>
    <property type="match status" value="1"/>
</dbReference>
<evidence type="ECO:0000313" key="11">
    <source>
        <dbReference type="Proteomes" id="UP000516786"/>
    </source>
</evidence>
<gene>
    <name evidence="9" type="ORF">ID616_17765</name>
    <name evidence="8" type="ORF">KF715C_ch32190</name>
</gene>
<dbReference type="InterPro" id="IPR015422">
    <property type="entry name" value="PyrdxlP-dep_Trfase_small"/>
</dbReference>
<name>A0A1L7NEF6_PSEPU</name>
<evidence type="ECO:0000256" key="2">
    <source>
        <dbReference type="ARBA" id="ARBA00007441"/>
    </source>
</evidence>
<reference evidence="8 10" key="1">
    <citation type="submission" date="2015-11" db="EMBL/GenBank/DDBJ databases">
        <title>Complete genome sequencing of a biphenyl-degrading bacterium, Pseudomonas putida KF715 (=NBRC110667).</title>
        <authorList>
            <person name="Suenaga H."/>
            <person name="Fujihara N."/>
            <person name="Watanabe T."/>
            <person name="Hirose J."/>
            <person name="Kimura N."/>
            <person name="Yamazoe A."/>
            <person name="Hosoyama A."/>
            <person name="Shimodaira J."/>
            <person name="Furukawa K."/>
        </authorList>
    </citation>
    <scope>NUCLEOTIDE SEQUENCE [LARGE SCALE GENOMIC DNA]</scope>
    <source>
        <strain evidence="8 10">KF715</strain>
    </source>
</reference>
<dbReference type="EC" id="2.6.1.-" evidence="6"/>
<evidence type="ECO:0000256" key="1">
    <source>
        <dbReference type="ARBA" id="ARBA00001933"/>
    </source>
</evidence>
<dbReference type="PROSITE" id="PS00105">
    <property type="entry name" value="AA_TRANSFER_CLASS_1"/>
    <property type="match status" value="1"/>
</dbReference>
<dbReference type="Pfam" id="PF00155">
    <property type="entry name" value="Aminotran_1_2"/>
    <property type="match status" value="1"/>
</dbReference>
<comment type="similarity">
    <text evidence="2 6">Belongs to the class-I pyridoxal-phosphate-dependent aminotransferase family.</text>
</comment>
<dbReference type="InterPro" id="IPR050596">
    <property type="entry name" value="AspAT/PAT-like"/>
</dbReference>
<dbReference type="GO" id="GO:0006520">
    <property type="term" value="P:amino acid metabolic process"/>
    <property type="evidence" value="ECO:0007669"/>
    <property type="project" value="InterPro"/>
</dbReference>
<evidence type="ECO:0000313" key="9">
    <source>
        <dbReference type="EMBL" id="QOC95953.1"/>
    </source>
</evidence>
<dbReference type="EMBL" id="AP015029">
    <property type="protein sequence ID" value="BAW23792.1"/>
    <property type="molecule type" value="Genomic_DNA"/>
</dbReference>
<protein>
    <recommendedName>
        <fullName evidence="6">Aminotransferase</fullName>
        <ecNumber evidence="6">2.6.1.-</ecNumber>
    </recommendedName>
</protein>
<dbReference type="PANTHER" id="PTHR46383:SF1">
    <property type="entry name" value="ASPARTATE AMINOTRANSFERASE"/>
    <property type="match status" value="1"/>
</dbReference>
<organism evidence="8 10">
    <name type="scientific">Pseudomonas putida</name>
    <name type="common">Arthrobacter siderocapsulatus</name>
    <dbReference type="NCBI Taxonomy" id="303"/>
    <lineage>
        <taxon>Bacteria</taxon>
        <taxon>Pseudomonadati</taxon>
        <taxon>Pseudomonadota</taxon>
        <taxon>Gammaproteobacteria</taxon>
        <taxon>Pseudomonadales</taxon>
        <taxon>Pseudomonadaceae</taxon>
        <taxon>Pseudomonas</taxon>
    </lineage>
</organism>
<keyword evidence="4 6" id="KW-0808">Transferase</keyword>
<reference evidence="9 11" key="2">
    <citation type="submission" date="2020-09" db="EMBL/GenBank/DDBJ databases">
        <title>Co-existence of a novel multidrug-resistance efflux pump with carbapenem resistance gene blaVIM-2 in one megaplasmid in Pseudomonas putida.</title>
        <authorList>
            <person name="Peng K."/>
            <person name="Li R."/>
        </authorList>
    </citation>
    <scope>NUCLEOTIDE SEQUENCE [LARGE SCALE GENOMIC DNA]</scope>
    <source>
        <strain evidence="9 11">ZXPA-20</strain>
    </source>
</reference>
<evidence type="ECO:0000256" key="3">
    <source>
        <dbReference type="ARBA" id="ARBA00022576"/>
    </source>
</evidence>
<keyword evidence="5" id="KW-0663">Pyridoxal phosphate</keyword>
<comment type="cofactor">
    <cofactor evidence="1 6">
        <name>pyridoxal 5'-phosphate</name>
        <dbReference type="ChEBI" id="CHEBI:597326"/>
    </cofactor>
</comment>
<dbReference type="InterPro" id="IPR015424">
    <property type="entry name" value="PyrdxlP-dep_Trfase"/>
</dbReference>
<dbReference type="Gene3D" id="3.90.1150.10">
    <property type="entry name" value="Aspartate Aminotransferase, domain 1"/>
    <property type="match status" value="1"/>
</dbReference>
<evidence type="ECO:0000259" key="7">
    <source>
        <dbReference type="Pfam" id="PF00155"/>
    </source>
</evidence>
<dbReference type="EMBL" id="CP061723">
    <property type="protein sequence ID" value="QOC95953.1"/>
    <property type="molecule type" value="Genomic_DNA"/>
</dbReference>
<dbReference type="GO" id="GO:0030170">
    <property type="term" value="F:pyridoxal phosphate binding"/>
    <property type="evidence" value="ECO:0007669"/>
    <property type="project" value="InterPro"/>
</dbReference>
<dbReference type="RefSeq" id="WP_016487597.1">
    <property type="nucleotide sequence ID" value="NZ_AP015029.1"/>
</dbReference>
<evidence type="ECO:0000256" key="5">
    <source>
        <dbReference type="ARBA" id="ARBA00022898"/>
    </source>
</evidence>
<feature type="domain" description="Aminotransferase class I/classII large" evidence="7">
    <location>
        <begin position="32"/>
        <end position="391"/>
    </location>
</feature>
<dbReference type="SUPFAM" id="SSF53383">
    <property type="entry name" value="PLP-dependent transferases"/>
    <property type="match status" value="1"/>
</dbReference>
<dbReference type="Proteomes" id="UP000516786">
    <property type="component" value="Chromosome"/>
</dbReference>
<dbReference type="PANTHER" id="PTHR46383">
    <property type="entry name" value="ASPARTATE AMINOTRANSFERASE"/>
    <property type="match status" value="1"/>
</dbReference>
<proteinExistence type="inferred from homology"/>
<dbReference type="CDD" id="cd00609">
    <property type="entry name" value="AAT_like"/>
    <property type="match status" value="1"/>
</dbReference>
<evidence type="ECO:0000313" key="10">
    <source>
        <dbReference type="Proteomes" id="UP000218731"/>
    </source>
</evidence>
<keyword evidence="3 6" id="KW-0032">Aminotransferase</keyword>
<dbReference type="InterPro" id="IPR004839">
    <property type="entry name" value="Aminotransferase_I/II_large"/>
</dbReference>
<dbReference type="FunFam" id="3.40.640.10:FF:000033">
    <property type="entry name" value="Aspartate aminotransferase"/>
    <property type="match status" value="1"/>
</dbReference>
<dbReference type="InterPro" id="IPR015421">
    <property type="entry name" value="PyrdxlP-dep_Trfase_major"/>
</dbReference>
<accession>A0A1L7NEF6</accession>
<dbReference type="AlphaFoldDB" id="A0A1L7NEF6"/>
<sequence>MDVQSSRVRAVKSSPSMAVSVLAKQMLAQGEPVINLALGEPDYNVPAHVIEAAYQAMRAGNNHYTGPNGLEVLRQAIVDKFARENDLVYGLDEICVGNGAKQLLFNAFLATLESGDEVITPAPYWVSYTDMALLNGGVPKVIPCSAQQGFKLKPEQLEAAITPRTRWVMLNSPNNPSGAIFTQEEFAALGKVLERHPNVLIISDEIYEHIVLGDQPFVSFVTACPQLRERTLLINGVSKAYAMTGYRLGYAAGPKDLVVAMNKTQSQTTTCPSSISQLAAVAALNGPQNFVREANREYQARGALVVQGLAQIPGLQLQMPQGAFYAFPDVSAFIGKRTPDGQVICNDADLSAYLLRVGKVATVPGSAFGLEPYIRLSFATSRQELEQALGQLRDAFAALS</sequence>
<dbReference type="GO" id="GO:0008483">
    <property type="term" value="F:transaminase activity"/>
    <property type="evidence" value="ECO:0007669"/>
    <property type="project" value="UniProtKB-KW"/>
</dbReference>